<keyword evidence="1" id="KW-0812">Transmembrane</keyword>
<feature type="transmembrane region" description="Helical" evidence="1">
    <location>
        <begin position="592"/>
        <end position="616"/>
    </location>
</feature>
<sequence>MLSEAMRQGFAVSSPPMLARVSSSAGLGLLYLVASLVCSATYLTQLEPNVANDFWWAGFNTTGTQTFLGDLFNLHLMWARTGDLPLLDPASGYVMKTYGDAKTVVEWSASYGRRHLLAPLPLDDVIRAMRANTIDANFRMVVPYCWLDLNRTFEMAHTNQRQQRCERNERTNAAVHFETLVRNVAPHSLTTSTIGAAINATILDTLRTSNAGGAWIAAMDSHEWLSVADEVSLWTDRGLVTWQNQMQNLYHDGIDDSIAIESALGHAQSIQIKKYPLTSRGVGLWSTYLATVGLWNDVVWAESVGCSVLLRANNSIAAMGLNWDNDFLGLPNTLSTTIVRKFFGPFLSIDIKLVLLPNSLLGYNRLFQSHVYSHIESMDMVHSVMVDAVPPTWPTDGSFLYYGGNPMCAPMLTDSFPWVQRSFGYYETCSAQPPAGFALSPQAALFAMYVVQYLTSPPDNWTIDAVCSCCPWASLDCAGVLSTVEVMLMNATPPFPTLLRHAIEDTTVLNISLMQMATNHRDGFVLVQPIVSPNDNVFSFFGWTMVYDWLQGTREVVHVEGDVGAVTLMTEATDPFYMSANPLELPRRACTYMWFLSVYITALLCGLGLLIVVYTLRCPVQSSPLFQFNRVVGSVWLGRPLLFLRGMTAIVVLSTAPVAFVAPTNNGRHLSVLQLAPRHVLTSCLFAGEATWLTYVVHDLCLPFTGLTTQRYARLSSFLTWMLVVVWDQLATVPVTATLTPDCHVIRLGLQLQCHSGTIQNGSFVRLGCLSSSCVLVPLGVYLALACMARRKGLTNVEPFTAPSVHVLFPAAAQVFVMQDDASTRIPGPVVMAMAGTVTFANHTLNMLVWRVFRSPWSQPSRFHTFQDPANAVRLVNMDILTTHHRRMKAMALLGLVYMVTTVFSSYSYLVLTQSTMSNDFWWESFTSIGHQTFLTNWFTAQLQLTNKTGNMQVDVPAHGDISINYTTKTPVSIPPLYANGIQDEVNTLEVVIQGLRTMDSCLLPWIASSYCYVDFVQQWEMATSESRQRQCTTEAHNGAVYLEAMLRNAQWSQLMLCWGESLDVGIFAALRMTTLGATWIAATQATHLSIGDEVSYWQQHNIQLYTTQWQSYKQLGVTESFGIQNAFGITNPVTLKNIQSAFQFPYPTSYTMQWPLACLFWAVSLNSSTLVSGLSLVRGRSFALDNLTIEDLLLQNSTWYLPWSPAEPLTRTMLGPFGGVTMRRIATPWIIRNLYKSLTQSIRQVVGSNTTLLAQFQSLHPLTTYYAGPVVWQSLDHFGGNFMCTIGTNLVRELGLGFTADGACALGGSDPITTSLLASLAAHLVTNWPLNASRIASCDLELKSPDVCRTFFAKAGLFLRSAFSNRTLQTMEAKGIQTKRTLVTNVRPQLVQYVSSPTLANESTTIVLSRVDLLDDTAFEYFGWLMIFEWIAGTREVVQFQGEVASMSILSGQMNPYSMVVNPLEIPVNVAFYIRSAIQYMTFVLLVVASLTCLSIVLHRGYIEGYNMLEVNRVAGAVWLGRPLMALRGVTAICILSTSSLQVTQPGHGIFFQLAPAPLDTLTTLLSCGEMTWLVYVLNDMFSIVTGPYTHNYTWKCTAVVWLIAAYWSFAQPVHHRVRIDRQCNVDAVDFTVTCSSGTFEIGRLDHFVGFVGLVVVG</sequence>
<protein>
    <submittedName>
        <fullName evidence="2">Uncharacterized protein</fullName>
    </submittedName>
</protein>
<organism evidence="2">
    <name type="scientific">Aphanomyces stellatus</name>
    <dbReference type="NCBI Taxonomy" id="120398"/>
    <lineage>
        <taxon>Eukaryota</taxon>
        <taxon>Sar</taxon>
        <taxon>Stramenopiles</taxon>
        <taxon>Oomycota</taxon>
        <taxon>Saprolegniomycetes</taxon>
        <taxon>Saprolegniales</taxon>
        <taxon>Verrucalvaceae</taxon>
        <taxon>Aphanomyces</taxon>
    </lineage>
</organism>
<feature type="transmembrane region" description="Helical" evidence="1">
    <location>
        <begin position="764"/>
        <end position="788"/>
    </location>
</feature>
<evidence type="ECO:0000256" key="1">
    <source>
        <dbReference type="SAM" id="Phobius"/>
    </source>
</evidence>
<feature type="transmembrane region" description="Helical" evidence="1">
    <location>
        <begin position="637"/>
        <end position="660"/>
    </location>
</feature>
<feature type="transmembrane region" description="Helical" evidence="1">
    <location>
        <begin position="1478"/>
        <end position="1499"/>
    </location>
</feature>
<evidence type="ECO:0000313" key="2">
    <source>
        <dbReference type="EMBL" id="KAF0715827.1"/>
    </source>
</evidence>
<keyword evidence="1" id="KW-1133">Transmembrane helix</keyword>
<keyword evidence="1" id="KW-0472">Membrane</keyword>
<proteinExistence type="predicted"/>
<feature type="transmembrane region" description="Helical" evidence="1">
    <location>
        <begin position="890"/>
        <end position="910"/>
    </location>
</feature>
<name>A0A6A4ZRA7_9STRA</name>
<gene>
    <name evidence="2" type="ORF">As57867_003146</name>
</gene>
<accession>A0A6A4ZRA7</accession>
<comment type="caution">
    <text evidence="2">The sequence shown here is derived from an EMBL/GenBank/DDBJ whole genome shotgun (WGS) entry which is preliminary data.</text>
</comment>
<feature type="non-terminal residue" evidence="2">
    <location>
        <position position="1659"/>
    </location>
</feature>
<reference evidence="2" key="1">
    <citation type="submission" date="2019-06" db="EMBL/GenBank/DDBJ databases">
        <title>Genomics analysis of Aphanomyces spp. identifies a new class of oomycete effector associated with host adaptation.</title>
        <authorList>
            <person name="Gaulin E."/>
        </authorList>
    </citation>
    <scope>NUCLEOTIDE SEQUENCE</scope>
    <source>
        <strain evidence="2">CBS 578.67</strain>
    </source>
</reference>
<dbReference type="EMBL" id="VJMH01000515">
    <property type="protein sequence ID" value="KAF0715827.1"/>
    <property type="molecule type" value="Genomic_DNA"/>
</dbReference>